<keyword evidence="3" id="KW-1003">Cell membrane</keyword>
<dbReference type="Proteomes" id="UP000463961">
    <property type="component" value="Chromosome"/>
</dbReference>
<evidence type="ECO:0000256" key="1">
    <source>
        <dbReference type="ARBA" id="ARBA00004162"/>
    </source>
</evidence>
<evidence type="ECO:0000313" key="9">
    <source>
        <dbReference type="EMBL" id="BBU69776.1"/>
    </source>
</evidence>
<dbReference type="GO" id="GO:0015031">
    <property type="term" value="P:protein transport"/>
    <property type="evidence" value="ECO:0007669"/>
    <property type="project" value="UniProtKB-KW"/>
</dbReference>
<keyword evidence="10" id="KW-1185">Reference proteome</keyword>
<dbReference type="PANTHER" id="PTHR30558:SF3">
    <property type="entry name" value="BIOPOLYMER TRANSPORT PROTEIN EXBD-RELATED"/>
    <property type="match status" value="1"/>
</dbReference>
<proteinExistence type="inferred from homology"/>
<dbReference type="Pfam" id="PF02472">
    <property type="entry name" value="ExbD"/>
    <property type="match status" value="1"/>
</dbReference>
<keyword evidence="7" id="KW-0813">Transport</keyword>
<name>A0A7R6QYX5_9RHOO</name>
<evidence type="ECO:0000256" key="6">
    <source>
        <dbReference type="ARBA" id="ARBA00023136"/>
    </source>
</evidence>
<dbReference type="PANTHER" id="PTHR30558">
    <property type="entry name" value="EXBD MEMBRANE COMPONENT OF PMF-DRIVEN MACROMOLECULE IMPORT SYSTEM"/>
    <property type="match status" value="1"/>
</dbReference>
<dbReference type="InterPro" id="IPR003400">
    <property type="entry name" value="ExbD"/>
</dbReference>
<sequence length="140" mass="14680">MNFRRGSGRDEPEINLIPFIDVLLVIIIFLMMTTTYNKVSGIEIDLPTASSSNATPPEEIAVSVTASGTVVIDGQSMARPTVDAVAAALKAALAKRGTAKPPVVSINADAKATHQSVIDVMQAAHQADLSQISFTTRSGS</sequence>
<evidence type="ECO:0000256" key="5">
    <source>
        <dbReference type="ARBA" id="ARBA00022989"/>
    </source>
</evidence>
<dbReference type="GO" id="GO:0005886">
    <property type="term" value="C:plasma membrane"/>
    <property type="evidence" value="ECO:0007669"/>
    <property type="project" value="UniProtKB-SubCell"/>
</dbReference>
<evidence type="ECO:0000256" key="7">
    <source>
        <dbReference type="RuleBase" id="RU003879"/>
    </source>
</evidence>
<comment type="subcellular location">
    <subcellularLocation>
        <location evidence="1">Cell membrane</location>
        <topology evidence="1">Single-pass membrane protein</topology>
    </subcellularLocation>
    <subcellularLocation>
        <location evidence="7">Cell membrane</location>
        <topology evidence="7">Single-pass type II membrane protein</topology>
    </subcellularLocation>
</comment>
<comment type="similarity">
    <text evidence="2 7">Belongs to the ExbD/TolR family.</text>
</comment>
<evidence type="ECO:0000256" key="2">
    <source>
        <dbReference type="ARBA" id="ARBA00005811"/>
    </source>
</evidence>
<reference evidence="10" key="1">
    <citation type="submission" date="2020-01" db="EMBL/GenBank/DDBJ databases">
        <title>Phosphoaccumulans saitamaens gen. nov., sp. nov., a polyphosphate accumulating bacterium isolated from surface river water.</title>
        <authorList>
            <person name="Watanabe K."/>
            <person name="Suda W."/>
        </authorList>
    </citation>
    <scope>NUCLEOTIDE SEQUENCE [LARGE SCALE GENOMIC DNA]</scope>
    <source>
        <strain evidence="10">ICHIAU1</strain>
    </source>
</reference>
<dbReference type="EMBL" id="AP022345">
    <property type="protein sequence ID" value="BBU69776.1"/>
    <property type="molecule type" value="Genomic_DNA"/>
</dbReference>
<evidence type="ECO:0000313" key="10">
    <source>
        <dbReference type="Proteomes" id="UP000463961"/>
    </source>
</evidence>
<evidence type="ECO:0000256" key="3">
    <source>
        <dbReference type="ARBA" id="ARBA00022475"/>
    </source>
</evidence>
<accession>A0A7R6QYX5</accession>
<gene>
    <name evidence="9" type="ORF">ICHIAU1_20590</name>
</gene>
<dbReference type="OrthoDB" id="424972at2"/>
<dbReference type="AlphaFoldDB" id="A0A7R6QYX5"/>
<keyword evidence="5 8" id="KW-1133">Transmembrane helix</keyword>
<keyword evidence="7" id="KW-0653">Protein transport</keyword>
<keyword evidence="6 8" id="KW-0472">Membrane</keyword>
<dbReference type="Gene3D" id="3.30.420.270">
    <property type="match status" value="1"/>
</dbReference>
<feature type="transmembrane region" description="Helical" evidence="8">
    <location>
        <begin position="12"/>
        <end position="32"/>
    </location>
</feature>
<dbReference type="GO" id="GO:0022857">
    <property type="term" value="F:transmembrane transporter activity"/>
    <property type="evidence" value="ECO:0007669"/>
    <property type="project" value="InterPro"/>
</dbReference>
<protein>
    <submittedName>
        <fullName evidence="9">Biopolymer transporter ExbD</fullName>
    </submittedName>
</protein>
<dbReference type="RefSeq" id="WP_162049543.1">
    <property type="nucleotide sequence ID" value="NZ_AP022345.1"/>
</dbReference>
<organism evidence="9 10">
    <name type="scientific">Fluviibacter phosphoraccumulans</name>
    <dbReference type="NCBI Taxonomy" id="1751046"/>
    <lineage>
        <taxon>Bacteria</taxon>
        <taxon>Pseudomonadati</taxon>
        <taxon>Pseudomonadota</taxon>
        <taxon>Betaproteobacteria</taxon>
        <taxon>Rhodocyclales</taxon>
        <taxon>Fluviibacteraceae</taxon>
        <taxon>Fluviibacter</taxon>
    </lineage>
</organism>
<evidence type="ECO:0000256" key="4">
    <source>
        <dbReference type="ARBA" id="ARBA00022692"/>
    </source>
</evidence>
<evidence type="ECO:0000256" key="8">
    <source>
        <dbReference type="SAM" id="Phobius"/>
    </source>
</evidence>
<keyword evidence="4 7" id="KW-0812">Transmembrane</keyword>